<name>A0ABW8ATA6_9ACTN</name>
<reference evidence="2 3" key="1">
    <citation type="submission" date="2024-10" db="EMBL/GenBank/DDBJ databases">
        <title>The Natural Products Discovery Center: Release of the First 8490 Sequenced Strains for Exploring Actinobacteria Biosynthetic Diversity.</title>
        <authorList>
            <person name="Kalkreuter E."/>
            <person name="Kautsar S.A."/>
            <person name="Yang D."/>
            <person name="Bader C.D."/>
            <person name="Teijaro C.N."/>
            <person name="Fluegel L."/>
            <person name="Davis C.M."/>
            <person name="Simpson J.R."/>
            <person name="Lauterbach L."/>
            <person name="Steele A.D."/>
            <person name="Gui C."/>
            <person name="Meng S."/>
            <person name="Li G."/>
            <person name="Viehrig K."/>
            <person name="Ye F."/>
            <person name="Su P."/>
            <person name="Kiefer A.F."/>
            <person name="Nichols A."/>
            <person name="Cepeda A.J."/>
            <person name="Yan W."/>
            <person name="Fan B."/>
            <person name="Jiang Y."/>
            <person name="Adhikari A."/>
            <person name="Zheng C.-J."/>
            <person name="Schuster L."/>
            <person name="Cowan T.M."/>
            <person name="Smanski M.J."/>
            <person name="Chevrette M.G."/>
            <person name="De Carvalho L.P.S."/>
            <person name="Shen B."/>
        </authorList>
    </citation>
    <scope>NUCLEOTIDE SEQUENCE [LARGE SCALE GENOMIC DNA]</scope>
    <source>
        <strain evidence="2 3">NPDC049639</strain>
    </source>
</reference>
<keyword evidence="1" id="KW-0472">Membrane</keyword>
<dbReference type="Pfam" id="PF11255">
    <property type="entry name" value="DUF3054"/>
    <property type="match status" value="1"/>
</dbReference>
<sequence length="176" mass="19091">MSAQQSRPGGVLLVDHHRHRQRFNSYSALACFGADAAVVLLFVALGRYSHDERLSPGGMLETGWPFAVGLLGGYVAVVFTRWPAVSLGAGLISSVKLVIVAMVLRYGIARDDVPLAFVVTSTVFLVGAMVGWRALALRQANGDWPTHLRTGVRQRSKITASVQRIRARLGISAPRR</sequence>
<feature type="transmembrane region" description="Helical" evidence="1">
    <location>
        <begin position="26"/>
        <end position="44"/>
    </location>
</feature>
<evidence type="ECO:0000256" key="1">
    <source>
        <dbReference type="SAM" id="Phobius"/>
    </source>
</evidence>
<dbReference type="EMBL" id="JBITLV010000006">
    <property type="protein sequence ID" value="MFI7589117.1"/>
    <property type="molecule type" value="Genomic_DNA"/>
</dbReference>
<feature type="transmembrane region" description="Helical" evidence="1">
    <location>
        <begin position="89"/>
        <end position="108"/>
    </location>
</feature>
<dbReference type="RefSeq" id="WP_398283488.1">
    <property type="nucleotide sequence ID" value="NZ_JBITLV010000006.1"/>
</dbReference>
<accession>A0ABW8ATA6</accession>
<dbReference type="Proteomes" id="UP001612915">
    <property type="component" value="Unassembled WGS sequence"/>
</dbReference>
<keyword evidence="1" id="KW-0812">Transmembrane</keyword>
<keyword evidence="3" id="KW-1185">Reference proteome</keyword>
<gene>
    <name evidence="2" type="ORF">ACIB24_18800</name>
</gene>
<feature type="transmembrane region" description="Helical" evidence="1">
    <location>
        <begin position="114"/>
        <end position="135"/>
    </location>
</feature>
<dbReference type="InterPro" id="IPR021414">
    <property type="entry name" value="DUF3054"/>
</dbReference>
<feature type="transmembrane region" description="Helical" evidence="1">
    <location>
        <begin position="64"/>
        <end position="82"/>
    </location>
</feature>
<organism evidence="2 3">
    <name type="scientific">Spongisporangium articulatum</name>
    <dbReference type="NCBI Taxonomy" id="3362603"/>
    <lineage>
        <taxon>Bacteria</taxon>
        <taxon>Bacillati</taxon>
        <taxon>Actinomycetota</taxon>
        <taxon>Actinomycetes</taxon>
        <taxon>Kineosporiales</taxon>
        <taxon>Kineosporiaceae</taxon>
        <taxon>Spongisporangium</taxon>
    </lineage>
</organism>
<proteinExistence type="predicted"/>
<comment type="caution">
    <text evidence="2">The sequence shown here is derived from an EMBL/GenBank/DDBJ whole genome shotgun (WGS) entry which is preliminary data.</text>
</comment>
<protein>
    <submittedName>
        <fullName evidence="2">DUF3054 domain-containing protein</fullName>
    </submittedName>
</protein>
<keyword evidence="1" id="KW-1133">Transmembrane helix</keyword>
<evidence type="ECO:0000313" key="2">
    <source>
        <dbReference type="EMBL" id="MFI7589117.1"/>
    </source>
</evidence>
<evidence type="ECO:0000313" key="3">
    <source>
        <dbReference type="Proteomes" id="UP001612915"/>
    </source>
</evidence>